<dbReference type="EMBL" id="JAGTJS010000004">
    <property type="protein sequence ID" value="KAH7271522.1"/>
    <property type="molecule type" value="Genomic_DNA"/>
</dbReference>
<protein>
    <submittedName>
        <fullName evidence="1">Uncharacterized protein</fullName>
    </submittedName>
</protein>
<comment type="caution">
    <text evidence="1">The sequence shown here is derived from an EMBL/GenBank/DDBJ whole genome shotgun (WGS) entry which is preliminary data.</text>
</comment>
<dbReference type="Proteomes" id="UP000736672">
    <property type="component" value="Unassembled WGS sequence"/>
</dbReference>
<gene>
    <name evidence="1" type="ORF">B0J15DRAFT_485238</name>
</gene>
<evidence type="ECO:0000313" key="1">
    <source>
        <dbReference type="EMBL" id="KAH7271522.1"/>
    </source>
</evidence>
<reference evidence="1" key="1">
    <citation type="journal article" date="2021" name="Nat. Commun.">
        <title>Genetic determinants of endophytism in the Arabidopsis root mycobiome.</title>
        <authorList>
            <person name="Mesny F."/>
            <person name="Miyauchi S."/>
            <person name="Thiergart T."/>
            <person name="Pickel B."/>
            <person name="Atanasova L."/>
            <person name="Karlsson M."/>
            <person name="Huettel B."/>
            <person name="Barry K.W."/>
            <person name="Haridas S."/>
            <person name="Chen C."/>
            <person name="Bauer D."/>
            <person name="Andreopoulos W."/>
            <person name="Pangilinan J."/>
            <person name="LaButti K."/>
            <person name="Riley R."/>
            <person name="Lipzen A."/>
            <person name="Clum A."/>
            <person name="Drula E."/>
            <person name="Henrissat B."/>
            <person name="Kohler A."/>
            <person name="Grigoriev I.V."/>
            <person name="Martin F.M."/>
            <person name="Hacquard S."/>
        </authorList>
    </citation>
    <scope>NUCLEOTIDE SEQUENCE</scope>
    <source>
        <strain evidence="1">FSSC 5 MPI-SDFR-AT-0091</strain>
    </source>
</reference>
<name>A0A9P9RA67_FUSSL</name>
<evidence type="ECO:0000313" key="2">
    <source>
        <dbReference type="Proteomes" id="UP000736672"/>
    </source>
</evidence>
<accession>A0A9P9RA67</accession>
<dbReference type="AlphaFoldDB" id="A0A9P9RA67"/>
<sequence>MTAPADSCLVKQSCSTSLGMLLWMLIPSRLGSPSEHRHLSVPGSPTISYVTRFVPSGRQLASEPSRFNSVAYSATPATGATTTWRAKGDLSSKRNALCIC</sequence>
<keyword evidence="2" id="KW-1185">Reference proteome</keyword>
<organism evidence="1 2">
    <name type="scientific">Fusarium solani</name>
    <name type="common">Filamentous fungus</name>
    <dbReference type="NCBI Taxonomy" id="169388"/>
    <lineage>
        <taxon>Eukaryota</taxon>
        <taxon>Fungi</taxon>
        <taxon>Dikarya</taxon>
        <taxon>Ascomycota</taxon>
        <taxon>Pezizomycotina</taxon>
        <taxon>Sordariomycetes</taxon>
        <taxon>Hypocreomycetidae</taxon>
        <taxon>Hypocreales</taxon>
        <taxon>Nectriaceae</taxon>
        <taxon>Fusarium</taxon>
        <taxon>Fusarium solani species complex</taxon>
    </lineage>
</organism>
<proteinExistence type="predicted"/>